<dbReference type="Proteomes" id="UP000237631">
    <property type="component" value="Unassembled WGS sequence"/>
</dbReference>
<comment type="caution">
    <text evidence="1">The sequence shown here is derived from an EMBL/GenBank/DDBJ whole genome shotgun (WGS) entry which is preliminary data.</text>
</comment>
<dbReference type="EMBL" id="PNEN01000507">
    <property type="protein sequence ID" value="PPJ56843.1"/>
    <property type="molecule type" value="Genomic_DNA"/>
</dbReference>
<name>A0A2S6CAZ8_9PEZI</name>
<gene>
    <name evidence="1" type="ORF">CBER1_11050</name>
</gene>
<dbReference type="OrthoDB" id="3830579at2759"/>
<sequence length="125" mass="13983">MYYVELEPYEDVPRATSSPFTAITFFQFDGDPPNDYLERARAFREAGLKESGPKPLCGAYGITHEEVEDEDTSGKAVVFVAGWESVEAHGAFKASKTFKEFMPRLVDGVQKVGVYHVPFRKVEAP</sequence>
<dbReference type="STRING" id="357750.A0A2S6CAZ8"/>
<dbReference type="Gene3D" id="3.30.70.100">
    <property type="match status" value="1"/>
</dbReference>
<proteinExistence type="predicted"/>
<reference evidence="2" key="1">
    <citation type="journal article" date="2017" name="bioRxiv">
        <title>Conservation of a gene cluster reveals novel cercosporin biosynthetic mechanisms and extends production to the genus Colletotrichum.</title>
        <authorList>
            <person name="de Jonge R."/>
            <person name="Ebert M.K."/>
            <person name="Huitt-Roehl C.R."/>
            <person name="Pal P."/>
            <person name="Suttle J.C."/>
            <person name="Spanner R.E."/>
            <person name="Neubauer J.D."/>
            <person name="Jurick W.M.II."/>
            <person name="Stott K.A."/>
            <person name="Secor G.A."/>
            <person name="Thomma B.P.H.J."/>
            <person name="Van de Peer Y."/>
            <person name="Townsend C.A."/>
            <person name="Bolton M.D."/>
        </authorList>
    </citation>
    <scope>NUCLEOTIDE SEQUENCE [LARGE SCALE GENOMIC DNA]</scope>
    <source>
        <strain evidence="2">CBS538.71</strain>
    </source>
</reference>
<dbReference type="InterPro" id="IPR011008">
    <property type="entry name" value="Dimeric_a/b-barrel"/>
</dbReference>
<evidence type="ECO:0008006" key="3">
    <source>
        <dbReference type="Google" id="ProtNLM"/>
    </source>
</evidence>
<protein>
    <recommendedName>
        <fullName evidence="3">ABM domain-containing protein</fullName>
    </recommendedName>
</protein>
<evidence type="ECO:0000313" key="1">
    <source>
        <dbReference type="EMBL" id="PPJ56843.1"/>
    </source>
</evidence>
<evidence type="ECO:0000313" key="2">
    <source>
        <dbReference type="Proteomes" id="UP000237631"/>
    </source>
</evidence>
<dbReference type="SUPFAM" id="SSF54909">
    <property type="entry name" value="Dimeric alpha+beta barrel"/>
    <property type="match status" value="1"/>
</dbReference>
<organism evidence="1 2">
    <name type="scientific">Cercospora berteroae</name>
    <dbReference type="NCBI Taxonomy" id="357750"/>
    <lineage>
        <taxon>Eukaryota</taxon>
        <taxon>Fungi</taxon>
        <taxon>Dikarya</taxon>
        <taxon>Ascomycota</taxon>
        <taxon>Pezizomycotina</taxon>
        <taxon>Dothideomycetes</taxon>
        <taxon>Dothideomycetidae</taxon>
        <taxon>Mycosphaerellales</taxon>
        <taxon>Mycosphaerellaceae</taxon>
        <taxon>Cercospora</taxon>
    </lineage>
</organism>
<dbReference type="AlphaFoldDB" id="A0A2S6CAZ8"/>
<keyword evidence="2" id="KW-1185">Reference proteome</keyword>
<accession>A0A2S6CAZ8</accession>